<dbReference type="GO" id="GO:0004526">
    <property type="term" value="F:ribonuclease P activity"/>
    <property type="evidence" value="ECO:0007669"/>
    <property type="project" value="UniProtKB-EC"/>
</dbReference>
<evidence type="ECO:0000256" key="5">
    <source>
        <dbReference type="ARBA" id="ARBA00022694"/>
    </source>
</evidence>
<dbReference type="SUPFAM" id="SSF160350">
    <property type="entry name" value="Rnp2-like"/>
    <property type="match status" value="1"/>
</dbReference>
<dbReference type="GO" id="GO:0030681">
    <property type="term" value="C:multimeric ribonuclease P complex"/>
    <property type="evidence" value="ECO:0007669"/>
    <property type="project" value="TreeGrafter"/>
</dbReference>
<evidence type="ECO:0000256" key="6">
    <source>
        <dbReference type="ARBA" id="ARBA00022801"/>
    </source>
</evidence>
<keyword evidence="12" id="KW-1185">Reference proteome</keyword>
<evidence type="ECO:0000256" key="4">
    <source>
        <dbReference type="ARBA" id="ARBA00012179"/>
    </source>
</evidence>
<evidence type="ECO:0000256" key="10">
    <source>
        <dbReference type="SAM" id="MobiDB-lite"/>
    </source>
</evidence>
<dbReference type="GO" id="GO:0001682">
    <property type="term" value="P:tRNA 5'-leader removal"/>
    <property type="evidence" value="ECO:0007669"/>
    <property type="project" value="InterPro"/>
</dbReference>
<feature type="region of interest" description="Disordered" evidence="10">
    <location>
        <begin position="1"/>
        <end position="29"/>
    </location>
</feature>
<name>A0A1F8AHN9_9EURO</name>
<evidence type="ECO:0000256" key="1">
    <source>
        <dbReference type="ARBA" id="ARBA00000928"/>
    </source>
</evidence>
<gene>
    <name evidence="11" type="ORF">ABOM_000226</name>
</gene>
<evidence type="ECO:0000313" key="11">
    <source>
        <dbReference type="EMBL" id="OGM51192.1"/>
    </source>
</evidence>
<dbReference type="FunFam" id="3.30.70.3250:FF:000004">
    <property type="entry name" value="Ribonuclease P/MRP protein subunit POP5"/>
    <property type="match status" value="1"/>
</dbReference>
<evidence type="ECO:0000256" key="9">
    <source>
        <dbReference type="ARBA" id="ARBA00055200"/>
    </source>
</evidence>
<comment type="subcellular location">
    <subcellularLocation>
        <location evidence="2">Nucleus</location>
    </subcellularLocation>
</comment>
<evidence type="ECO:0000256" key="2">
    <source>
        <dbReference type="ARBA" id="ARBA00004123"/>
    </source>
</evidence>
<evidence type="ECO:0000256" key="3">
    <source>
        <dbReference type="ARBA" id="ARBA00010800"/>
    </source>
</evidence>
<dbReference type="InterPro" id="IPR038085">
    <property type="entry name" value="Rnp2-like_sf"/>
</dbReference>
<keyword evidence="6" id="KW-0378">Hydrolase</keyword>
<comment type="function">
    <text evidence="9">Component of ribonuclease P, a protein complex that generates mature tRNA molecules by cleaving their 5'-ends. Also a component of RNase MRP, which cleaves pre-rRNA sequences.</text>
</comment>
<keyword evidence="7" id="KW-0539">Nucleus</keyword>
<dbReference type="Proteomes" id="UP000179179">
    <property type="component" value="Unassembled WGS sequence"/>
</dbReference>
<evidence type="ECO:0000313" key="12">
    <source>
        <dbReference type="Proteomes" id="UP000179179"/>
    </source>
</evidence>
<dbReference type="AlphaFoldDB" id="A0A1F8AHN9"/>
<dbReference type="Pfam" id="PF01900">
    <property type="entry name" value="RNase_P_Rpp14"/>
    <property type="match status" value="1"/>
</dbReference>
<protein>
    <recommendedName>
        <fullName evidence="8">Ribonuclease P/MRP protein subunit POP5</fullName>
        <ecNumber evidence="4">3.1.26.5</ecNumber>
    </recommendedName>
</protein>
<dbReference type="InterPro" id="IPR002759">
    <property type="entry name" value="Pop5/Rpp14/Rnp2-like"/>
</dbReference>
<dbReference type="RefSeq" id="XP_022394909.1">
    <property type="nucleotide sequence ID" value="XM_022527356.1"/>
</dbReference>
<comment type="similarity">
    <text evidence="3">Belongs to the eukaryotic/archaeal RNase P protein component 2 family.</text>
</comment>
<keyword evidence="5" id="KW-0819">tRNA processing</keyword>
<dbReference type="GO" id="GO:0000172">
    <property type="term" value="C:ribonuclease MRP complex"/>
    <property type="evidence" value="ECO:0007669"/>
    <property type="project" value="TreeGrafter"/>
</dbReference>
<dbReference type="GeneID" id="34443616"/>
<feature type="compositionally biased region" description="Basic and acidic residues" evidence="10">
    <location>
        <begin position="18"/>
        <end position="29"/>
    </location>
</feature>
<feature type="non-terminal residue" evidence="11">
    <location>
        <position position="1"/>
    </location>
</feature>
<reference evidence="11 12" key="1">
    <citation type="journal article" date="2016" name="Genome Biol. Evol.">
        <title>Draft genome sequence of an aflatoxigenic Aspergillus species, A. bombycis.</title>
        <authorList>
            <person name="Moore G.G."/>
            <person name="Mack B.M."/>
            <person name="Beltz S.B."/>
            <person name="Gilbert M.K."/>
        </authorList>
    </citation>
    <scope>NUCLEOTIDE SEQUENCE [LARGE SCALE GENOMIC DNA]</scope>
    <source>
        <strain evidence="12">NRRL 26010</strain>
    </source>
</reference>
<evidence type="ECO:0000256" key="8">
    <source>
        <dbReference type="ARBA" id="ARBA00044198"/>
    </source>
</evidence>
<comment type="catalytic activity">
    <reaction evidence="1">
        <text>Endonucleolytic cleavage of RNA, removing 5'-extranucleotides from tRNA precursor.</text>
        <dbReference type="EC" id="3.1.26.5"/>
    </reaction>
</comment>
<dbReference type="OrthoDB" id="24745at2759"/>
<comment type="caution">
    <text evidence="11">The sequence shown here is derived from an EMBL/GenBank/DDBJ whole genome shotgun (WGS) entry which is preliminary data.</text>
</comment>
<dbReference type="PANTHER" id="PTHR15441:SF2">
    <property type="entry name" value="RIBONUCLEASE P_MRP PROTEIN SUBUNIT POP5"/>
    <property type="match status" value="1"/>
</dbReference>
<dbReference type="EC" id="3.1.26.5" evidence="4"/>
<evidence type="ECO:0000256" key="7">
    <source>
        <dbReference type="ARBA" id="ARBA00023242"/>
    </source>
</evidence>
<feature type="region of interest" description="Disordered" evidence="10">
    <location>
        <begin position="52"/>
        <end position="76"/>
    </location>
</feature>
<dbReference type="GO" id="GO:0000460">
    <property type="term" value="P:maturation of 5.8S rRNA"/>
    <property type="evidence" value="ECO:0007669"/>
    <property type="project" value="UniProtKB-ARBA"/>
</dbReference>
<dbReference type="GO" id="GO:0033204">
    <property type="term" value="F:ribonuclease P RNA binding"/>
    <property type="evidence" value="ECO:0007669"/>
    <property type="project" value="TreeGrafter"/>
</dbReference>
<accession>A0A1F8AHN9</accession>
<sequence>KKFTREKPSAHQPTPPNYRKENPEKSKKEFKMVRVKHRYLLLDILYPDPTSWPPSTTAPKNAPRNAQSQLRIHSPTSDALTPSLLAKMVREEVAETFGDWGVGRLGGVTAGGVSVKYLSPATSTAIIRCPRASFRLVWTALTYMSRVPEYGDSNRSRRSDVPLTRPCVFRVIRVSGTMRKAEEEAIRRARREIVRLRGAEEVGVLGGLVGGLEYGEGSGVVEDVMENDEEDVNMGSDGED</sequence>
<dbReference type="PANTHER" id="PTHR15441">
    <property type="entry name" value="RIBONUCLEASE P PROTEIN SUBUNIT P14"/>
    <property type="match status" value="1"/>
</dbReference>
<dbReference type="Gene3D" id="3.30.70.3250">
    <property type="entry name" value="Ribonuclease P, Pop5 subunit"/>
    <property type="match status" value="1"/>
</dbReference>
<organism evidence="11 12">
    <name type="scientific">Aspergillus bombycis</name>
    <dbReference type="NCBI Taxonomy" id="109264"/>
    <lineage>
        <taxon>Eukaryota</taxon>
        <taxon>Fungi</taxon>
        <taxon>Dikarya</taxon>
        <taxon>Ascomycota</taxon>
        <taxon>Pezizomycotina</taxon>
        <taxon>Eurotiomycetes</taxon>
        <taxon>Eurotiomycetidae</taxon>
        <taxon>Eurotiales</taxon>
        <taxon>Aspergillaceae</taxon>
        <taxon>Aspergillus</taxon>
    </lineage>
</organism>
<dbReference type="GO" id="GO:0005730">
    <property type="term" value="C:nucleolus"/>
    <property type="evidence" value="ECO:0007669"/>
    <property type="project" value="TreeGrafter"/>
</dbReference>
<dbReference type="EMBL" id="LYCR01000001">
    <property type="protein sequence ID" value="OGM51192.1"/>
    <property type="molecule type" value="Genomic_DNA"/>
</dbReference>
<proteinExistence type="inferred from homology"/>
<feature type="compositionally biased region" description="Polar residues" evidence="10">
    <location>
        <begin position="53"/>
        <end position="76"/>
    </location>
</feature>
<dbReference type="STRING" id="109264.A0A1F8AHN9"/>